<protein>
    <submittedName>
        <fullName evidence="2">Uncharacterized protein</fullName>
    </submittedName>
</protein>
<evidence type="ECO:0000313" key="3">
    <source>
        <dbReference type="Proteomes" id="UP001156882"/>
    </source>
</evidence>
<accession>A0ABQ6CJS1</accession>
<name>A0ABQ6CJS1_9HYPH</name>
<proteinExistence type="predicted"/>
<dbReference type="Proteomes" id="UP001156882">
    <property type="component" value="Unassembled WGS sequence"/>
</dbReference>
<keyword evidence="3" id="KW-1185">Reference proteome</keyword>
<comment type="caution">
    <text evidence="2">The sequence shown here is derived from an EMBL/GenBank/DDBJ whole genome shotgun (WGS) entry which is preliminary data.</text>
</comment>
<feature type="region of interest" description="Disordered" evidence="1">
    <location>
        <begin position="1"/>
        <end position="39"/>
    </location>
</feature>
<evidence type="ECO:0000256" key="1">
    <source>
        <dbReference type="SAM" id="MobiDB-lite"/>
    </source>
</evidence>
<evidence type="ECO:0000313" key="2">
    <source>
        <dbReference type="EMBL" id="GLS20583.1"/>
    </source>
</evidence>
<sequence>MLIGAKPWPSGTNKDDQDARTNIGSRSAGSLYRNPVGPAGATVMDEASTAEIERIMSDEWLPMSTW</sequence>
<dbReference type="EMBL" id="BSPC01000031">
    <property type="protein sequence ID" value="GLS20583.1"/>
    <property type="molecule type" value="Genomic_DNA"/>
</dbReference>
<reference evidence="3" key="1">
    <citation type="journal article" date="2019" name="Int. J. Syst. Evol. Microbiol.">
        <title>The Global Catalogue of Microorganisms (GCM) 10K type strain sequencing project: providing services to taxonomists for standard genome sequencing and annotation.</title>
        <authorList>
            <consortium name="The Broad Institute Genomics Platform"/>
            <consortium name="The Broad Institute Genome Sequencing Center for Infectious Disease"/>
            <person name="Wu L."/>
            <person name="Ma J."/>
        </authorList>
    </citation>
    <scope>NUCLEOTIDE SEQUENCE [LARGE SCALE GENOMIC DNA]</scope>
    <source>
        <strain evidence="3">NBRC 101365</strain>
    </source>
</reference>
<organism evidence="2 3">
    <name type="scientific">Labrys miyagiensis</name>
    <dbReference type="NCBI Taxonomy" id="346912"/>
    <lineage>
        <taxon>Bacteria</taxon>
        <taxon>Pseudomonadati</taxon>
        <taxon>Pseudomonadota</taxon>
        <taxon>Alphaproteobacteria</taxon>
        <taxon>Hyphomicrobiales</taxon>
        <taxon>Xanthobacteraceae</taxon>
        <taxon>Labrys</taxon>
    </lineage>
</organism>
<gene>
    <name evidence="2" type="ORF">GCM10007874_36000</name>
</gene>